<gene>
    <name evidence="9" type="ORF">VBRA1451_LOCUS16620</name>
</gene>
<dbReference type="PANTHER" id="PTHR43047:SF72">
    <property type="entry name" value="OSMOSENSING HISTIDINE PROTEIN KINASE SLN1"/>
    <property type="match status" value="1"/>
</dbReference>
<dbReference type="Gene3D" id="1.10.287.130">
    <property type="match status" value="1"/>
</dbReference>
<evidence type="ECO:0000256" key="3">
    <source>
        <dbReference type="ARBA" id="ARBA00022553"/>
    </source>
</evidence>
<protein>
    <recommendedName>
        <fullName evidence="2">histidine kinase</fullName>
        <ecNumber evidence="2">2.7.13.3</ecNumber>
    </recommendedName>
</protein>
<dbReference type="Pfam" id="PF02518">
    <property type="entry name" value="HATPase_c"/>
    <property type="match status" value="1"/>
</dbReference>
<evidence type="ECO:0000313" key="9">
    <source>
        <dbReference type="EMBL" id="CAD9061550.1"/>
    </source>
</evidence>
<feature type="modified residue" description="4-aspartylphosphate" evidence="6">
    <location>
        <position position="434"/>
    </location>
</feature>
<evidence type="ECO:0000256" key="4">
    <source>
        <dbReference type="ARBA" id="ARBA00022679"/>
    </source>
</evidence>
<feature type="domain" description="Response regulatory" evidence="8">
    <location>
        <begin position="377"/>
        <end position="513"/>
    </location>
</feature>
<dbReference type="AlphaFoldDB" id="A0A7S1P6D5"/>
<dbReference type="PROSITE" id="PS50110">
    <property type="entry name" value="RESPONSE_REGULATORY"/>
    <property type="match status" value="1"/>
</dbReference>
<dbReference type="SUPFAM" id="SSF47384">
    <property type="entry name" value="Homodimeric domain of signal transducing histidine kinase"/>
    <property type="match status" value="1"/>
</dbReference>
<dbReference type="Pfam" id="PF00512">
    <property type="entry name" value="HisKA"/>
    <property type="match status" value="1"/>
</dbReference>
<dbReference type="Gene3D" id="3.40.50.2300">
    <property type="match status" value="1"/>
</dbReference>
<evidence type="ECO:0000256" key="6">
    <source>
        <dbReference type="PROSITE-ProRule" id="PRU00169"/>
    </source>
</evidence>
<dbReference type="InterPro" id="IPR003594">
    <property type="entry name" value="HATPase_dom"/>
</dbReference>
<dbReference type="EMBL" id="HBGB01028502">
    <property type="protein sequence ID" value="CAD9061550.1"/>
    <property type="molecule type" value="Transcribed_RNA"/>
</dbReference>
<dbReference type="GO" id="GO:0000155">
    <property type="term" value="F:phosphorelay sensor kinase activity"/>
    <property type="evidence" value="ECO:0007669"/>
    <property type="project" value="InterPro"/>
</dbReference>
<dbReference type="GO" id="GO:0005886">
    <property type="term" value="C:plasma membrane"/>
    <property type="evidence" value="ECO:0007669"/>
    <property type="project" value="TreeGrafter"/>
</dbReference>
<evidence type="ECO:0000256" key="1">
    <source>
        <dbReference type="ARBA" id="ARBA00000085"/>
    </source>
</evidence>
<dbReference type="InterPro" id="IPR036097">
    <property type="entry name" value="HisK_dim/P_sf"/>
</dbReference>
<reference evidence="9" key="1">
    <citation type="submission" date="2021-01" db="EMBL/GenBank/DDBJ databases">
        <authorList>
            <person name="Corre E."/>
            <person name="Pelletier E."/>
            <person name="Niang G."/>
            <person name="Scheremetjew M."/>
            <person name="Finn R."/>
            <person name="Kale V."/>
            <person name="Holt S."/>
            <person name="Cochrane G."/>
            <person name="Meng A."/>
            <person name="Brown T."/>
            <person name="Cohen L."/>
        </authorList>
    </citation>
    <scope>NUCLEOTIDE SEQUENCE</scope>
    <source>
        <strain evidence="9">CCMP3346</strain>
    </source>
</reference>
<comment type="catalytic activity">
    <reaction evidence="1">
        <text>ATP + protein L-histidine = ADP + protein N-phospho-L-histidine.</text>
        <dbReference type="EC" id="2.7.13.3"/>
    </reaction>
</comment>
<dbReference type="CDD" id="cd00075">
    <property type="entry name" value="HATPase"/>
    <property type="match status" value="1"/>
</dbReference>
<dbReference type="Gene3D" id="3.30.565.10">
    <property type="entry name" value="Histidine kinase-like ATPase, C-terminal domain"/>
    <property type="match status" value="1"/>
</dbReference>
<organism evidence="9">
    <name type="scientific">Vitrella brassicaformis</name>
    <dbReference type="NCBI Taxonomy" id="1169539"/>
    <lineage>
        <taxon>Eukaryota</taxon>
        <taxon>Sar</taxon>
        <taxon>Alveolata</taxon>
        <taxon>Colpodellida</taxon>
        <taxon>Vitrellaceae</taxon>
        <taxon>Vitrella</taxon>
    </lineage>
</organism>
<dbReference type="CDD" id="cd00082">
    <property type="entry name" value="HisKA"/>
    <property type="match status" value="1"/>
</dbReference>
<dbReference type="PRINTS" id="PR00344">
    <property type="entry name" value="BCTRLSENSOR"/>
</dbReference>
<dbReference type="InterPro" id="IPR011006">
    <property type="entry name" value="CheY-like_superfamily"/>
</dbReference>
<dbReference type="PROSITE" id="PS50109">
    <property type="entry name" value="HIS_KIN"/>
    <property type="match status" value="1"/>
</dbReference>
<dbReference type="PANTHER" id="PTHR43047">
    <property type="entry name" value="TWO-COMPONENT HISTIDINE PROTEIN KINASE"/>
    <property type="match status" value="1"/>
</dbReference>
<dbReference type="InterPro" id="IPR004358">
    <property type="entry name" value="Sig_transdc_His_kin-like_C"/>
</dbReference>
<dbReference type="InterPro" id="IPR003661">
    <property type="entry name" value="HisK_dim/P_dom"/>
</dbReference>
<dbReference type="SMART" id="SM00388">
    <property type="entry name" value="HisKA"/>
    <property type="match status" value="1"/>
</dbReference>
<dbReference type="EC" id="2.7.13.3" evidence="2"/>
<dbReference type="InterPro" id="IPR005467">
    <property type="entry name" value="His_kinase_dom"/>
</dbReference>
<dbReference type="SUPFAM" id="SSF52172">
    <property type="entry name" value="CheY-like"/>
    <property type="match status" value="1"/>
</dbReference>
<evidence type="ECO:0000256" key="2">
    <source>
        <dbReference type="ARBA" id="ARBA00012438"/>
    </source>
</evidence>
<accession>A0A7S1P6D5</accession>
<evidence type="ECO:0000256" key="5">
    <source>
        <dbReference type="ARBA" id="ARBA00022777"/>
    </source>
</evidence>
<name>A0A7S1P6D5_9ALVE</name>
<sequence>MTEERDKLMKAQHATFAKITHDLRTPLNGIINSADFLRHDLEEEIKLKSEHPIFAYVDIMSSAGEYMLLLTNNLLEISRLTAKQQRHNSGLRENTDRLALPPSASFQERCCGLCRTRKAATGAPDRRLSDDGSLRGVKGHHVAALTDIFDLHNDWLDLRAALRKVFHLHIPTTRLKKISYQLPSLSHLPLLIYADGVRIQQAANNLLSNAVKMTDKGSVCVSVSATAVPDPTEAQPPPFEYCKDPTYDMDSLKVYDIEIRITDSGRGIPKEKLSSLFKEFRQVNAKDALIGTGLGLSIAKMVCQAMGGDCWLESEGVNKGTTAILSFKCYGVFEASSTAAANKNRERFSPYTQRRNLKHDANLIDKLMADIHRLNIHLILADDDFINRQCVASILKKMGVAETSMTWALNGVELVDAVKERLRTHNTPVFVLTDLEMPEPDGVASARCIREHLEERQRTVEGRTPPFFMSLCTAQSKENVIANHPEAPGLFDTAFVEKPVSRWVLKELMERFVSQIDFMATMVDHPT</sequence>
<dbReference type="InterPro" id="IPR036890">
    <property type="entry name" value="HATPase_C_sf"/>
</dbReference>
<dbReference type="InterPro" id="IPR001789">
    <property type="entry name" value="Sig_transdc_resp-reg_receiver"/>
</dbReference>
<evidence type="ECO:0000259" key="8">
    <source>
        <dbReference type="PROSITE" id="PS50110"/>
    </source>
</evidence>
<dbReference type="GO" id="GO:0009927">
    <property type="term" value="F:histidine phosphotransfer kinase activity"/>
    <property type="evidence" value="ECO:0007669"/>
    <property type="project" value="TreeGrafter"/>
</dbReference>
<keyword evidence="3 6" id="KW-0597">Phosphoprotein</keyword>
<feature type="domain" description="Histidine kinase" evidence="7">
    <location>
        <begin position="18"/>
        <end position="331"/>
    </location>
</feature>
<keyword evidence="5" id="KW-0418">Kinase</keyword>
<dbReference type="SUPFAM" id="SSF55874">
    <property type="entry name" value="ATPase domain of HSP90 chaperone/DNA topoisomerase II/histidine kinase"/>
    <property type="match status" value="1"/>
</dbReference>
<evidence type="ECO:0000259" key="7">
    <source>
        <dbReference type="PROSITE" id="PS50109"/>
    </source>
</evidence>
<proteinExistence type="predicted"/>
<keyword evidence="4" id="KW-0808">Transferase</keyword>
<dbReference type="SMART" id="SM00387">
    <property type="entry name" value="HATPase_c"/>
    <property type="match status" value="1"/>
</dbReference>